<dbReference type="Pfam" id="PF00440">
    <property type="entry name" value="TetR_N"/>
    <property type="match status" value="1"/>
</dbReference>
<keyword evidence="3" id="KW-0804">Transcription</keyword>
<feature type="domain" description="HTH tetR-type" evidence="5">
    <location>
        <begin position="24"/>
        <end position="85"/>
    </location>
</feature>
<dbReference type="GO" id="GO:0003700">
    <property type="term" value="F:DNA-binding transcription factor activity"/>
    <property type="evidence" value="ECO:0007669"/>
    <property type="project" value="TreeGrafter"/>
</dbReference>
<evidence type="ECO:0000256" key="3">
    <source>
        <dbReference type="ARBA" id="ARBA00023163"/>
    </source>
</evidence>
<keyword evidence="7" id="KW-1185">Reference proteome</keyword>
<dbReference type="InterPro" id="IPR050109">
    <property type="entry name" value="HTH-type_TetR-like_transc_reg"/>
</dbReference>
<evidence type="ECO:0000313" key="7">
    <source>
        <dbReference type="Proteomes" id="UP000193244"/>
    </source>
</evidence>
<proteinExistence type="predicted"/>
<dbReference type="SUPFAM" id="SSF46689">
    <property type="entry name" value="Homeodomain-like"/>
    <property type="match status" value="1"/>
</dbReference>
<dbReference type="Gene3D" id="1.10.357.10">
    <property type="entry name" value="Tetracycline Repressor, domain 2"/>
    <property type="match status" value="1"/>
</dbReference>
<dbReference type="GO" id="GO:0000976">
    <property type="term" value="F:transcription cis-regulatory region binding"/>
    <property type="evidence" value="ECO:0007669"/>
    <property type="project" value="TreeGrafter"/>
</dbReference>
<evidence type="ECO:0000259" key="5">
    <source>
        <dbReference type="PROSITE" id="PS50977"/>
    </source>
</evidence>
<gene>
    <name evidence="6" type="ORF">SAMN06296010_1179</name>
</gene>
<dbReference type="EMBL" id="FXAY01000002">
    <property type="protein sequence ID" value="SMG24420.1"/>
    <property type="molecule type" value="Genomic_DNA"/>
</dbReference>
<dbReference type="InterPro" id="IPR011075">
    <property type="entry name" value="TetR_C"/>
</dbReference>
<dbReference type="Proteomes" id="UP000193244">
    <property type="component" value="Unassembled WGS sequence"/>
</dbReference>
<protein>
    <submittedName>
        <fullName evidence="6">Transcriptional regulator, TetR family</fullName>
    </submittedName>
</protein>
<dbReference type="AlphaFoldDB" id="A0A1X7JA55"/>
<evidence type="ECO:0000256" key="4">
    <source>
        <dbReference type="PROSITE-ProRule" id="PRU00335"/>
    </source>
</evidence>
<dbReference type="Pfam" id="PF16859">
    <property type="entry name" value="TetR_C_11"/>
    <property type="match status" value="1"/>
</dbReference>
<reference evidence="7" key="1">
    <citation type="submission" date="2017-04" db="EMBL/GenBank/DDBJ databases">
        <authorList>
            <person name="Varghese N."/>
            <person name="Submissions S."/>
        </authorList>
    </citation>
    <scope>NUCLEOTIDE SEQUENCE [LARGE SCALE GENOMIC DNA]</scope>
    <source>
        <strain evidence="7">VKM Ac-2510</strain>
    </source>
</reference>
<dbReference type="PANTHER" id="PTHR30055:SF148">
    <property type="entry name" value="TETR-FAMILY TRANSCRIPTIONAL REGULATOR"/>
    <property type="match status" value="1"/>
</dbReference>
<dbReference type="InterPro" id="IPR001647">
    <property type="entry name" value="HTH_TetR"/>
</dbReference>
<feature type="DNA-binding region" description="H-T-H motif" evidence="4">
    <location>
        <begin position="48"/>
        <end position="67"/>
    </location>
</feature>
<dbReference type="PANTHER" id="PTHR30055">
    <property type="entry name" value="HTH-TYPE TRANSCRIPTIONAL REGULATOR RUTR"/>
    <property type="match status" value="1"/>
</dbReference>
<keyword evidence="1" id="KW-0805">Transcription regulation</keyword>
<keyword evidence="2 4" id="KW-0238">DNA-binding</keyword>
<dbReference type="InterPro" id="IPR036271">
    <property type="entry name" value="Tet_transcr_reg_TetR-rel_C_sf"/>
</dbReference>
<dbReference type="STRING" id="150121.SAMN06296010_1179"/>
<dbReference type="PROSITE" id="PS50977">
    <property type="entry name" value="HTH_TETR_2"/>
    <property type="match status" value="1"/>
</dbReference>
<evidence type="ECO:0000256" key="1">
    <source>
        <dbReference type="ARBA" id="ARBA00023015"/>
    </source>
</evidence>
<dbReference type="SUPFAM" id="SSF48498">
    <property type="entry name" value="Tetracyclin repressor-like, C-terminal domain"/>
    <property type="match status" value="1"/>
</dbReference>
<dbReference type="Gene3D" id="1.10.10.60">
    <property type="entry name" value="Homeodomain-like"/>
    <property type="match status" value="1"/>
</dbReference>
<dbReference type="InterPro" id="IPR009057">
    <property type="entry name" value="Homeodomain-like_sf"/>
</dbReference>
<accession>A0A1X7JA55</accession>
<sequence length="202" mass="21787">MSSVSRNWTQRLVYWRMLLSMARDHTRAKVHAAALSLALDANGTGMLTMEGIAGRAGVSKQTVYRSWPSTGAVLFDALLARTADDSGRVVVPNSGDLTSDLLALATGMIEELTDPTEEALLRAVTADLQSDAALAAQYRELLLGPQLSAISARLDEAGVPASGDVAELFVGPIFYRWLLRSQTFDPEWASAHVARVIRSIES</sequence>
<name>A0A1X7JA55_9MICO</name>
<evidence type="ECO:0000256" key="2">
    <source>
        <dbReference type="ARBA" id="ARBA00023125"/>
    </source>
</evidence>
<evidence type="ECO:0000313" key="6">
    <source>
        <dbReference type="EMBL" id="SMG24420.1"/>
    </source>
</evidence>
<organism evidence="6 7">
    <name type="scientific">Agreia pratensis</name>
    <dbReference type="NCBI Taxonomy" id="150121"/>
    <lineage>
        <taxon>Bacteria</taxon>
        <taxon>Bacillati</taxon>
        <taxon>Actinomycetota</taxon>
        <taxon>Actinomycetes</taxon>
        <taxon>Micrococcales</taxon>
        <taxon>Microbacteriaceae</taxon>
        <taxon>Agreia</taxon>
    </lineage>
</organism>